<evidence type="ECO:0000313" key="1">
    <source>
        <dbReference type="EMBL" id="QQP57682.1"/>
    </source>
</evidence>
<evidence type="ECO:0000313" key="2">
    <source>
        <dbReference type="Proteomes" id="UP000595437"/>
    </source>
</evidence>
<proteinExistence type="predicted"/>
<feature type="non-terminal residue" evidence="1">
    <location>
        <position position="56"/>
    </location>
</feature>
<gene>
    <name evidence="1" type="ORF">FKW44_002752</name>
</gene>
<sequence>MVAEKLSKAQPLDQSALRAILKSSSADTRLSPSGSRISQDGLELRWRHSTLLLNGS</sequence>
<name>A0A7T8QWJ1_CALRO</name>
<dbReference type="EMBL" id="CP045891">
    <property type="protein sequence ID" value="QQP57682.1"/>
    <property type="molecule type" value="Genomic_DNA"/>
</dbReference>
<keyword evidence="2" id="KW-1185">Reference proteome</keyword>
<reference evidence="2" key="1">
    <citation type="submission" date="2021-01" db="EMBL/GenBank/DDBJ databases">
        <title>Caligus Genome Assembly.</title>
        <authorList>
            <person name="Gallardo-Escarate C."/>
        </authorList>
    </citation>
    <scope>NUCLEOTIDE SEQUENCE [LARGE SCALE GENOMIC DNA]</scope>
</reference>
<dbReference type="AlphaFoldDB" id="A0A7T8QWJ1"/>
<accession>A0A7T8QWJ1</accession>
<dbReference type="Proteomes" id="UP000595437">
    <property type="component" value="Chromosome 2"/>
</dbReference>
<protein>
    <submittedName>
        <fullName evidence="1">Uncharacterized protein</fullName>
    </submittedName>
</protein>
<organism evidence="1 2">
    <name type="scientific">Caligus rogercresseyi</name>
    <name type="common">Sea louse</name>
    <dbReference type="NCBI Taxonomy" id="217165"/>
    <lineage>
        <taxon>Eukaryota</taxon>
        <taxon>Metazoa</taxon>
        <taxon>Ecdysozoa</taxon>
        <taxon>Arthropoda</taxon>
        <taxon>Crustacea</taxon>
        <taxon>Multicrustacea</taxon>
        <taxon>Hexanauplia</taxon>
        <taxon>Copepoda</taxon>
        <taxon>Siphonostomatoida</taxon>
        <taxon>Caligidae</taxon>
        <taxon>Caligus</taxon>
    </lineage>
</organism>